<reference evidence="8 9" key="1">
    <citation type="submission" date="2014-04" db="EMBL/GenBank/DDBJ databases">
        <title>A comprehensive comparison of genomes of Erythrobacter spp. strains.</title>
        <authorList>
            <person name="Zheng Q."/>
        </authorList>
    </citation>
    <scope>NUCLEOTIDE SEQUENCE [LARGE SCALE GENOMIC DNA]</scope>
    <source>
        <strain evidence="8 9">DSM 6997</strain>
    </source>
</reference>
<dbReference type="SMART" id="SM00382">
    <property type="entry name" value="AAA"/>
    <property type="match status" value="1"/>
</dbReference>
<keyword evidence="9" id="KW-1185">Reference proteome</keyword>
<dbReference type="SUPFAM" id="SSF52540">
    <property type="entry name" value="P-loop containing nucleoside triphosphate hydrolases"/>
    <property type="match status" value="1"/>
</dbReference>
<dbReference type="AlphaFoldDB" id="A0A074MEU8"/>
<dbReference type="STRING" id="1044.EH31_09875"/>
<keyword evidence="6" id="KW-0472">Membrane</keyword>
<sequence>MQAQPPNPSLAPSLAASNLACRRGDRLLFRKLSFTLGEGDALHITGANGTGKTTLMRALAGFTTPFAGEVSREGELGLLDERPALDPDLPLGKALGFWNAVDGGGDPSQVYGKLGLSNLLEVPVRYLSTGQRKRAGLAALMGRSVPIWLLDEPLSGLDTAAIETVTRLIEGHVKGGGLALIASHQRLEIEGLQTLELGDYVPARAVEEEE</sequence>
<dbReference type="GO" id="GO:0005524">
    <property type="term" value="F:ATP binding"/>
    <property type="evidence" value="ECO:0007669"/>
    <property type="project" value="UniProtKB-KW"/>
</dbReference>
<keyword evidence="1" id="KW-0813">Transport</keyword>
<protein>
    <submittedName>
        <fullName evidence="8">Cytochrome C biogenesis protein CcmA</fullName>
    </submittedName>
</protein>
<evidence type="ECO:0000256" key="2">
    <source>
        <dbReference type="ARBA" id="ARBA00022741"/>
    </source>
</evidence>
<dbReference type="InterPro" id="IPR003439">
    <property type="entry name" value="ABC_transporter-like_ATP-bd"/>
</dbReference>
<dbReference type="InterPro" id="IPR005895">
    <property type="entry name" value="ABC_transptr_haem_export_CcmA"/>
</dbReference>
<accession>A0A074MEU8</accession>
<keyword evidence="5" id="KW-1278">Translocase</keyword>
<organism evidence="8 9">
    <name type="scientific">Erythrobacter longus</name>
    <dbReference type="NCBI Taxonomy" id="1044"/>
    <lineage>
        <taxon>Bacteria</taxon>
        <taxon>Pseudomonadati</taxon>
        <taxon>Pseudomonadota</taxon>
        <taxon>Alphaproteobacteria</taxon>
        <taxon>Sphingomonadales</taxon>
        <taxon>Erythrobacteraceae</taxon>
        <taxon>Erythrobacter/Porphyrobacter group</taxon>
        <taxon>Erythrobacter</taxon>
    </lineage>
</organism>
<dbReference type="GO" id="GO:0016887">
    <property type="term" value="F:ATP hydrolysis activity"/>
    <property type="evidence" value="ECO:0007669"/>
    <property type="project" value="InterPro"/>
</dbReference>
<evidence type="ECO:0000313" key="9">
    <source>
        <dbReference type="Proteomes" id="UP000027647"/>
    </source>
</evidence>
<dbReference type="Pfam" id="PF00005">
    <property type="entry name" value="ABC_tran"/>
    <property type="match status" value="1"/>
</dbReference>
<dbReference type="InterPro" id="IPR027417">
    <property type="entry name" value="P-loop_NTPase"/>
</dbReference>
<gene>
    <name evidence="8" type="ORF">EH31_09875</name>
</gene>
<evidence type="ECO:0000256" key="1">
    <source>
        <dbReference type="ARBA" id="ARBA00022448"/>
    </source>
</evidence>
<evidence type="ECO:0000256" key="4">
    <source>
        <dbReference type="ARBA" id="ARBA00022840"/>
    </source>
</evidence>
<dbReference type="OrthoDB" id="9800654at2"/>
<dbReference type="PROSITE" id="PS50893">
    <property type="entry name" value="ABC_TRANSPORTER_2"/>
    <property type="match status" value="1"/>
</dbReference>
<dbReference type="GO" id="GO:0017004">
    <property type="term" value="P:cytochrome complex assembly"/>
    <property type="evidence" value="ECO:0007669"/>
    <property type="project" value="UniProtKB-KW"/>
</dbReference>
<evidence type="ECO:0000256" key="3">
    <source>
        <dbReference type="ARBA" id="ARBA00022748"/>
    </source>
</evidence>
<feature type="domain" description="ABC transporter" evidence="7">
    <location>
        <begin position="14"/>
        <end position="209"/>
    </location>
</feature>
<keyword evidence="2" id="KW-0547">Nucleotide-binding</keyword>
<dbReference type="Proteomes" id="UP000027647">
    <property type="component" value="Unassembled WGS sequence"/>
</dbReference>
<evidence type="ECO:0000259" key="7">
    <source>
        <dbReference type="PROSITE" id="PS50893"/>
    </source>
</evidence>
<dbReference type="PANTHER" id="PTHR43499:SF1">
    <property type="entry name" value="ABC TRANSPORTER I FAMILY MEMBER 1"/>
    <property type="match status" value="1"/>
</dbReference>
<dbReference type="EMBL" id="JMIW01000003">
    <property type="protein sequence ID" value="KEO90388.1"/>
    <property type="molecule type" value="Genomic_DNA"/>
</dbReference>
<evidence type="ECO:0000256" key="5">
    <source>
        <dbReference type="ARBA" id="ARBA00022967"/>
    </source>
</evidence>
<dbReference type="GO" id="GO:0022857">
    <property type="term" value="F:transmembrane transporter activity"/>
    <property type="evidence" value="ECO:0007669"/>
    <property type="project" value="InterPro"/>
</dbReference>
<dbReference type="Gene3D" id="3.40.50.300">
    <property type="entry name" value="P-loop containing nucleotide triphosphate hydrolases"/>
    <property type="match status" value="1"/>
</dbReference>
<keyword evidence="4" id="KW-0067">ATP-binding</keyword>
<evidence type="ECO:0000313" key="8">
    <source>
        <dbReference type="EMBL" id="KEO90388.1"/>
    </source>
</evidence>
<proteinExistence type="predicted"/>
<name>A0A074MEU8_ERYLO</name>
<dbReference type="eggNOG" id="COG4133">
    <property type="taxonomic scope" value="Bacteria"/>
</dbReference>
<evidence type="ECO:0000256" key="6">
    <source>
        <dbReference type="ARBA" id="ARBA00023136"/>
    </source>
</evidence>
<dbReference type="NCBIfam" id="TIGR01189">
    <property type="entry name" value="ccmA"/>
    <property type="match status" value="1"/>
</dbReference>
<dbReference type="PANTHER" id="PTHR43499">
    <property type="entry name" value="ABC TRANSPORTER I FAMILY MEMBER 1"/>
    <property type="match status" value="1"/>
</dbReference>
<dbReference type="InterPro" id="IPR003593">
    <property type="entry name" value="AAA+_ATPase"/>
</dbReference>
<comment type="caution">
    <text evidence="8">The sequence shown here is derived from an EMBL/GenBank/DDBJ whole genome shotgun (WGS) entry which is preliminary data.</text>
</comment>
<keyword evidence="3" id="KW-0201">Cytochrome c-type biogenesis</keyword>